<organism evidence="1 2">
    <name type="scientific">Pinctada imbricata</name>
    <name type="common">Atlantic pearl-oyster</name>
    <name type="synonym">Pinctada martensii</name>
    <dbReference type="NCBI Taxonomy" id="66713"/>
    <lineage>
        <taxon>Eukaryota</taxon>
        <taxon>Metazoa</taxon>
        <taxon>Spiralia</taxon>
        <taxon>Lophotrochozoa</taxon>
        <taxon>Mollusca</taxon>
        <taxon>Bivalvia</taxon>
        <taxon>Autobranchia</taxon>
        <taxon>Pteriomorphia</taxon>
        <taxon>Pterioida</taxon>
        <taxon>Pterioidea</taxon>
        <taxon>Pteriidae</taxon>
        <taxon>Pinctada</taxon>
    </lineage>
</organism>
<dbReference type="AlphaFoldDB" id="A0AA89BTT2"/>
<keyword evidence="2" id="KW-1185">Reference proteome</keyword>
<dbReference type="GO" id="GO:0005737">
    <property type="term" value="C:cytoplasm"/>
    <property type="evidence" value="ECO:0007669"/>
    <property type="project" value="TreeGrafter"/>
</dbReference>
<sequence length="105" mass="11777">HLHEGDTPIHVVIGNESCDLDSVVSALTFAFYLGQISADGTIFIPVLNIQRSQYPLRTESTFFLRKNSITDELLTFRDDLDLQKLHRSGKLTLTLVDRNVLDCSG</sequence>
<dbReference type="GO" id="GO:0004309">
    <property type="term" value="F:exopolyphosphatase activity"/>
    <property type="evidence" value="ECO:0007669"/>
    <property type="project" value="TreeGrafter"/>
</dbReference>
<accession>A0AA89BTT2</accession>
<gene>
    <name evidence="1" type="ORF">FSP39_000423</name>
</gene>
<dbReference type="Proteomes" id="UP001186944">
    <property type="component" value="Unassembled WGS sequence"/>
</dbReference>
<dbReference type="PANTHER" id="PTHR12112">
    <property type="entry name" value="BNIP - RELATED"/>
    <property type="match status" value="1"/>
</dbReference>
<dbReference type="SUPFAM" id="SSF64182">
    <property type="entry name" value="DHH phosphoesterases"/>
    <property type="match status" value="1"/>
</dbReference>
<dbReference type="Gene3D" id="3.90.1640.10">
    <property type="entry name" value="inorganic pyrophosphatase (n-terminal core)"/>
    <property type="match status" value="1"/>
</dbReference>
<dbReference type="PANTHER" id="PTHR12112:SF39">
    <property type="entry name" value="EG:152A3.5 PROTEIN (FBGN0003116_PN PROTEIN)"/>
    <property type="match status" value="1"/>
</dbReference>
<dbReference type="EMBL" id="VSWD01000008">
    <property type="protein sequence ID" value="KAK3094336.1"/>
    <property type="molecule type" value="Genomic_DNA"/>
</dbReference>
<protein>
    <submittedName>
        <fullName evidence="1">Uncharacterized protein</fullName>
    </submittedName>
</protein>
<feature type="non-terminal residue" evidence="1">
    <location>
        <position position="1"/>
    </location>
</feature>
<evidence type="ECO:0000313" key="2">
    <source>
        <dbReference type="Proteomes" id="UP001186944"/>
    </source>
</evidence>
<evidence type="ECO:0000313" key="1">
    <source>
        <dbReference type="EMBL" id="KAK3094336.1"/>
    </source>
</evidence>
<name>A0AA89BTT2_PINIB</name>
<comment type="caution">
    <text evidence="1">The sequence shown here is derived from an EMBL/GenBank/DDBJ whole genome shotgun (WGS) entry which is preliminary data.</text>
</comment>
<reference evidence="1" key="1">
    <citation type="submission" date="2019-08" db="EMBL/GenBank/DDBJ databases">
        <title>The improved chromosome-level genome for the pearl oyster Pinctada fucata martensii using PacBio sequencing and Hi-C.</title>
        <authorList>
            <person name="Zheng Z."/>
        </authorList>
    </citation>
    <scope>NUCLEOTIDE SEQUENCE</scope>
    <source>
        <strain evidence="1">ZZ-2019</strain>
        <tissue evidence="1">Adductor muscle</tissue>
    </source>
</reference>
<dbReference type="InterPro" id="IPR038763">
    <property type="entry name" value="DHH_sf"/>
</dbReference>
<proteinExistence type="predicted"/>